<dbReference type="InterPro" id="IPR023292">
    <property type="entry name" value="NTP_PyroPHydrolase-like_dom_sf"/>
</dbReference>
<protein>
    <recommendedName>
        <fullName evidence="3">HAD family hydrolase</fullName>
    </recommendedName>
</protein>
<reference evidence="1 2" key="1">
    <citation type="submission" date="2016-11" db="EMBL/GenBank/DDBJ databases">
        <title>Paenibacillus species isolates.</title>
        <authorList>
            <person name="Beno S.M."/>
        </authorList>
    </citation>
    <scope>NUCLEOTIDE SEQUENCE [LARGE SCALE GENOMIC DNA]</scope>
    <source>
        <strain evidence="1 2">FSL R5-0378</strain>
    </source>
</reference>
<evidence type="ECO:0000313" key="2">
    <source>
        <dbReference type="Proteomes" id="UP000187172"/>
    </source>
</evidence>
<dbReference type="InterPro" id="IPR021130">
    <property type="entry name" value="PRib-ATP_PPHydrolase-like"/>
</dbReference>
<keyword evidence="2" id="KW-1185">Reference proteome</keyword>
<proteinExistence type="predicted"/>
<accession>A0A1R1EP71</accession>
<dbReference type="EMBL" id="MRTP01000004">
    <property type="protein sequence ID" value="OMF53598.1"/>
    <property type="molecule type" value="Genomic_DNA"/>
</dbReference>
<name>A0A1R1EP71_9BACL</name>
<gene>
    <name evidence="1" type="ORF">BK138_17325</name>
</gene>
<dbReference type="AlphaFoldDB" id="A0A1R1EP71"/>
<comment type="caution">
    <text evidence="1">The sequence shown here is derived from an EMBL/GenBank/DDBJ whole genome shotgun (WGS) entry which is preliminary data.</text>
</comment>
<sequence>MTESKTLGKTQFQQVREFHVGFDCPAPEEPQALNDKLAMNRAAFIMEEVIELLHATAGNDERFQAFFAELMERAQDTYRKQQQKAYPEDKLIGQIDAFTDILYFANGGFVEAGVEPDRIFEHVHTANMGKLFPDGKPHYNDVGKVIKPDHWERDFAPEPKIAAEITRQIELGPKRFK</sequence>
<dbReference type="Pfam" id="PF01503">
    <property type="entry name" value="PRA-PH"/>
    <property type="match status" value="1"/>
</dbReference>
<evidence type="ECO:0008006" key="3">
    <source>
        <dbReference type="Google" id="ProtNLM"/>
    </source>
</evidence>
<evidence type="ECO:0000313" key="1">
    <source>
        <dbReference type="EMBL" id="OMF53598.1"/>
    </source>
</evidence>
<dbReference type="RefSeq" id="WP_076171100.1">
    <property type="nucleotide sequence ID" value="NZ_MRTP01000004.1"/>
</dbReference>
<dbReference type="STRING" id="297318.BK138_17325"/>
<organism evidence="1 2">
    <name type="scientific">Paenibacillus rhizosphaerae</name>
    <dbReference type="NCBI Taxonomy" id="297318"/>
    <lineage>
        <taxon>Bacteria</taxon>
        <taxon>Bacillati</taxon>
        <taxon>Bacillota</taxon>
        <taxon>Bacilli</taxon>
        <taxon>Bacillales</taxon>
        <taxon>Paenibacillaceae</taxon>
        <taxon>Paenibacillus</taxon>
    </lineage>
</organism>
<dbReference type="Gene3D" id="1.10.3420.10">
    <property type="entry name" value="putative ntp pyrophosphohydrolase like domain"/>
    <property type="match status" value="1"/>
</dbReference>
<dbReference type="Proteomes" id="UP000187172">
    <property type="component" value="Unassembled WGS sequence"/>
</dbReference>